<evidence type="ECO:0000256" key="8">
    <source>
        <dbReference type="ARBA" id="ARBA00049893"/>
    </source>
</evidence>
<evidence type="ECO:0000256" key="7">
    <source>
        <dbReference type="ARBA" id="ARBA00048968"/>
    </source>
</evidence>
<keyword evidence="10" id="KW-1185">Reference proteome</keyword>
<dbReference type="Gene3D" id="3.60.140.10">
    <property type="entry name" value="CNF1/YfiH-like putative cysteine hydrolases"/>
    <property type="match status" value="1"/>
</dbReference>
<dbReference type="InterPro" id="IPR038371">
    <property type="entry name" value="Cu_polyphenol_OxRdtase_sf"/>
</dbReference>
<evidence type="ECO:0000256" key="3">
    <source>
        <dbReference type="ARBA" id="ARBA00022679"/>
    </source>
</evidence>
<evidence type="ECO:0000256" key="2">
    <source>
        <dbReference type="ARBA" id="ARBA00007353"/>
    </source>
</evidence>
<organism evidence="9 10">
    <name type="scientific">Massilia niabensis</name>
    <dbReference type="NCBI Taxonomy" id="544910"/>
    <lineage>
        <taxon>Bacteria</taxon>
        <taxon>Pseudomonadati</taxon>
        <taxon>Pseudomonadota</taxon>
        <taxon>Betaproteobacteria</taxon>
        <taxon>Burkholderiales</taxon>
        <taxon>Oxalobacteraceae</taxon>
        <taxon>Telluria group</taxon>
        <taxon>Massilia</taxon>
    </lineage>
</organism>
<reference evidence="10" key="1">
    <citation type="journal article" date="2019" name="Int. J. Syst. Evol. Microbiol.">
        <title>The Global Catalogue of Microorganisms (GCM) 10K type strain sequencing project: providing services to taxonomists for standard genome sequencing and annotation.</title>
        <authorList>
            <consortium name="The Broad Institute Genomics Platform"/>
            <consortium name="The Broad Institute Genome Sequencing Center for Infectious Disease"/>
            <person name="Wu L."/>
            <person name="Ma J."/>
        </authorList>
    </citation>
    <scope>NUCLEOTIDE SEQUENCE [LARGE SCALE GENOMIC DNA]</scope>
    <source>
        <strain evidence="10">KACC 12649</strain>
    </source>
</reference>
<dbReference type="PANTHER" id="PTHR30616:SF3">
    <property type="entry name" value="PURINE NUCLEOSIDE PHOSPHORYLASE"/>
    <property type="match status" value="1"/>
</dbReference>
<keyword evidence="3" id="KW-0808">Transferase</keyword>
<evidence type="ECO:0000256" key="5">
    <source>
        <dbReference type="ARBA" id="ARBA00022833"/>
    </source>
</evidence>
<evidence type="ECO:0000256" key="6">
    <source>
        <dbReference type="ARBA" id="ARBA00047989"/>
    </source>
</evidence>
<comment type="catalytic activity">
    <reaction evidence="6">
        <text>adenosine + H2O + H(+) = inosine + NH4(+)</text>
        <dbReference type="Rhea" id="RHEA:24408"/>
        <dbReference type="ChEBI" id="CHEBI:15377"/>
        <dbReference type="ChEBI" id="CHEBI:15378"/>
        <dbReference type="ChEBI" id="CHEBI:16335"/>
        <dbReference type="ChEBI" id="CHEBI:17596"/>
        <dbReference type="ChEBI" id="CHEBI:28938"/>
        <dbReference type="EC" id="3.5.4.4"/>
    </reaction>
    <physiologicalReaction direction="left-to-right" evidence="6">
        <dbReference type="Rhea" id="RHEA:24409"/>
    </physiologicalReaction>
</comment>
<comment type="catalytic activity">
    <reaction evidence="7">
        <text>adenosine + phosphate = alpha-D-ribose 1-phosphate + adenine</text>
        <dbReference type="Rhea" id="RHEA:27642"/>
        <dbReference type="ChEBI" id="CHEBI:16335"/>
        <dbReference type="ChEBI" id="CHEBI:16708"/>
        <dbReference type="ChEBI" id="CHEBI:43474"/>
        <dbReference type="ChEBI" id="CHEBI:57720"/>
        <dbReference type="EC" id="2.4.2.1"/>
    </reaction>
    <physiologicalReaction direction="left-to-right" evidence="7">
        <dbReference type="Rhea" id="RHEA:27643"/>
    </physiologicalReaction>
</comment>
<dbReference type="CDD" id="cd16833">
    <property type="entry name" value="YfiH"/>
    <property type="match status" value="1"/>
</dbReference>
<protein>
    <submittedName>
        <fullName evidence="9">Polyphenol oxidase family protein</fullName>
    </submittedName>
</protein>
<comment type="caution">
    <text evidence="9">The sequence shown here is derived from an EMBL/GenBank/DDBJ whole genome shotgun (WGS) entry which is preliminary data.</text>
</comment>
<comment type="similarity">
    <text evidence="2">Belongs to the purine nucleoside phosphorylase YfiH/LACC1 family.</text>
</comment>
<dbReference type="InterPro" id="IPR003730">
    <property type="entry name" value="Cu_polyphenol_OxRdtase"/>
</dbReference>
<gene>
    <name evidence="9" type="ORF">ACFPN5_13605</name>
</gene>
<keyword evidence="5" id="KW-0862">Zinc</keyword>
<sequence length="248" mass="27338">MIENMLTSSLLDLPTIVHGFGTRCDNMASLMPDYWRRRPVQHERHGTRVAVVTEPNEDCGEADGMLTDRPGLLLTIATADCVPVLLAHNNGSEVAALHVGWRGAQAGIVDAFAALVRARGGDPSDWIAATGAAAQACCYEVGPEVIDGFVERHGLPREFVAPRDRMLDLPAIVQWQLQRAGIGQVARRTECTLCHCRDDDGDPTFHSYRRDHATRIPVVDVQWSVIALVKRSRRKGLEPHDAGHWGKR</sequence>
<keyword evidence="4" id="KW-0479">Metal-binding</keyword>
<dbReference type="PANTHER" id="PTHR30616">
    <property type="entry name" value="UNCHARACTERIZED PROTEIN YFIH"/>
    <property type="match status" value="1"/>
</dbReference>
<comment type="catalytic activity">
    <reaction evidence="1">
        <text>inosine + phosphate = alpha-D-ribose 1-phosphate + hypoxanthine</text>
        <dbReference type="Rhea" id="RHEA:27646"/>
        <dbReference type="ChEBI" id="CHEBI:17368"/>
        <dbReference type="ChEBI" id="CHEBI:17596"/>
        <dbReference type="ChEBI" id="CHEBI:43474"/>
        <dbReference type="ChEBI" id="CHEBI:57720"/>
        <dbReference type="EC" id="2.4.2.1"/>
    </reaction>
    <physiologicalReaction direction="left-to-right" evidence="1">
        <dbReference type="Rhea" id="RHEA:27647"/>
    </physiologicalReaction>
</comment>
<proteinExistence type="inferred from homology"/>
<dbReference type="InterPro" id="IPR011324">
    <property type="entry name" value="Cytotoxic_necrot_fac-like_cat"/>
</dbReference>
<dbReference type="SUPFAM" id="SSF64438">
    <property type="entry name" value="CNF1/YfiH-like putative cysteine hydrolases"/>
    <property type="match status" value="1"/>
</dbReference>
<dbReference type="Proteomes" id="UP001596050">
    <property type="component" value="Unassembled WGS sequence"/>
</dbReference>
<comment type="catalytic activity">
    <reaction evidence="8">
        <text>S-methyl-5'-thioadenosine + phosphate = 5-(methylsulfanyl)-alpha-D-ribose 1-phosphate + adenine</text>
        <dbReference type="Rhea" id="RHEA:11852"/>
        <dbReference type="ChEBI" id="CHEBI:16708"/>
        <dbReference type="ChEBI" id="CHEBI:17509"/>
        <dbReference type="ChEBI" id="CHEBI:43474"/>
        <dbReference type="ChEBI" id="CHEBI:58533"/>
        <dbReference type="EC" id="2.4.2.28"/>
    </reaction>
    <physiologicalReaction direction="left-to-right" evidence="8">
        <dbReference type="Rhea" id="RHEA:11853"/>
    </physiologicalReaction>
</comment>
<dbReference type="RefSeq" id="WP_379784100.1">
    <property type="nucleotide sequence ID" value="NZ_JBHSMU010000014.1"/>
</dbReference>
<dbReference type="EMBL" id="JBHSMU010000014">
    <property type="protein sequence ID" value="MFC5460841.1"/>
    <property type="molecule type" value="Genomic_DNA"/>
</dbReference>
<name>A0ABW0L670_9BURK</name>
<evidence type="ECO:0000256" key="4">
    <source>
        <dbReference type="ARBA" id="ARBA00022723"/>
    </source>
</evidence>
<dbReference type="Pfam" id="PF02578">
    <property type="entry name" value="Cu-oxidase_4"/>
    <property type="match status" value="1"/>
</dbReference>
<evidence type="ECO:0000313" key="9">
    <source>
        <dbReference type="EMBL" id="MFC5460841.1"/>
    </source>
</evidence>
<accession>A0ABW0L670</accession>
<evidence type="ECO:0000313" key="10">
    <source>
        <dbReference type="Proteomes" id="UP001596050"/>
    </source>
</evidence>
<evidence type="ECO:0000256" key="1">
    <source>
        <dbReference type="ARBA" id="ARBA00000553"/>
    </source>
</evidence>